<evidence type="ECO:0000313" key="3">
    <source>
        <dbReference type="Proteomes" id="UP000245697"/>
    </source>
</evidence>
<reference evidence="2 3" key="1">
    <citation type="submission" date="2018-05" db="EMBL/GenBank/DDBJ databases">
        <title>Genomic Encyclopedia of Archaeal and Bacterial Type Strains, Phase II (KMG-II): from individual species to whole genera.</title>
        <authorList>
            <person name="Goeker M."/>
        </authorList>
    </citation>
    <scope>NUCLEOTIDE SEQUENCE [LARGE SCALE GENOMIC DNA]</scope>
    <source>
        <strain evidence="2 3">DSM 45184</strain>
    </source>
</reference>
<organism evidence="2 3">
    <name type="scientific">Actinoplanes xinjiangensis</name>
    <dbReference type="NCBI Taxonomy" id="512350"/>
    <lineage>
        <taxon>Bacteria</taxon>
        <taxon>Bacillati</taxon>
        <taxon>Actinomycetota</taxon>
        <taxon>Actinomycetes</taxon>
        <taxon>Micromonosporales</taxon>
        <taxon>Micromonosporaceae</taxon>
        <taxon>Actinoplanes</taxon>
    </lineage>
</organism>
<proteinExistence type="predicted"/>
<evidence type="ECO:0000313" key="2">
    <source>
        <dbReference type="EMBL" id="PWK29529.1"/>
    </source>
</evidence>
<dbReference type="AlphaFoldDB" id="A0A316F1K4"/>
<keyword evidence="3" id="KW-1185">Reference proteome</keyword>
<name>A0A316F1K4_9ACTN</name>
<gene>
    <name evidence="2" type="ORF">BC793_14644</name>
</gene>
<evidence type="ECO:0000256" key="1">
    <source>
        <dbReference type="SAM" id="MobiDB-lite"/>
    </source>
</evidence>
<accession>A0A316F1K4</accession>
<dbReference type="Proteomes" id="UP000245697">
    <property type="component" value="Unassembled WGS sequence"/>
</dbReference>
<sequence length="646" mass="68964">MPYIKGGGEAQLDSLRSLLLDARRDGGDPAVVQAADRTRPRGFLERGGRGRWRVTEAGESWLETADNAFLIGVFHSEIRFLGELLEQLSAGELTHTQLMDIARTEYDLSWGSPDQVRRRTTWLRAGGFVELRFDNYLLITGDGRDLLGRLENRPPNSLSAEPERARTVPEIPAGAPEITAFLGSLDEEALRCRRRLIGYFPGGSSGPETMRRLVAAAAPSVSRDEWVALCGERFAIGETSALQSLASFRGVGLVKRTGPDSDAVTPLAQAWLDSGTDLDVIRILHGNIRFFGEILAFLDTTGSSAELASKALEFDIPPPDLQRRIGLLLATGLIEEAGVRRYRLTPLGQAMVRELPLEPDGGPVSPPAAATPAAGDQRAVEAPSPDALETELRVAARAATDFTRLERAIASAFSVLGFQVEHLGGQGRTDVRAVAPLPGADRFVVIADAKASARGQVAPFDVVTLREHKEQHGADFVVAIGESFTDRKNIERARSEGVGLLSVEVLCTAVRLAREGVIGAADLRSLLSGTGLIDGTALQQAAGARRRTFKIVKLVLATLAAEAVGDDEVTKGSLAPSDIYIELRNQDGAPSLQEIEMVLGLLASPLIATVAGVSGKYVLTEHVTIASARMAFLGALVAGAAVTELS</sequence>
<protein>
    <recommendedName>
        <fullName evidence="4">Restriction endonuclease</fullName>
    </recommendedName>
</protein>
<comment type="caution">
    <text evidence="2">The sequence shown here is derived from an EMBL/GenBank/DDBJ whole genome shotgun (WGS) entry which is preliminary data.</text>
</comment>
<evidence type="ECO:0008006" key="4">
    <source>
        <dbReference type="Google" id="ProtNLM"/>
    </source>
</evidence>
<dbReference type="EMBL" id="QGGR01000046">
    <property type="protein sequence ID" value="PWK29529.1"/>
    <property type="molecule type" value="Genomic_DNA"/>
</dbReference>
<feature type="region of interest" description="Disordered" evidence="1">
    <location>
        <begin position="356"/>
        <end position="377"/>
    </location>
</feature>